<evidence type="ECO:0000259" key="1">
    <source>
        <dbReference type="Pfam" id="PF01966"/>
    </source>
</evidence>
<dbReference type="OrthoDB" id="1680582at2"/>
<dbReference type="RefSeq" id="WP_084117058.1">
    <property type="nucleotide sequence ID" value="NZ_FQTU01000008.1"/>
</dbReference>
<accession>A0A1M4WWI4</accession>
<proteinExistence type="predicted"/>
<reference evidence="2 3" key="1">
    <citation type="submission" date="2016-11" db="EMBL/GenBank/DDBJ databases">
        <authorList>
            <person name="Jaros S."/>
            <person name="Januszkiewicz K."/>
            <person name="Wedrychowicz H."/>
        </authorList>
    </citation>
    <scope>NUCLEOTIDE SEQUENCE [LARGE SCALE GENOMIC DNA]</scope>
    <source>
        <strain evidence="2 3">DSM 14828</strain>
    </source>
</reference>
<dbReference type="Gene3D" id="1.10.3210.10">
    <property type="entry name" value="Hypothetical protein af1432"/>
    <property type="match status" value="1"/>
</dbReference>
<feature type="domain" description="HD" evidence="1">
    <location>
        <begin position="35"/>
        <end position="131"/>
    </location>
</feature>
<dbReference type="InterPro" id="IPR006674">
    <property type="entry name" value="HD_domain"/>
</dbReference>
<evidence type="ECO:0000313" key="2">
    <source>
        <dbReference type="EMBL" id="SHE85517.1"/>
    </source>
</evidence>
<dbReference type="SUPFAM" id="SSF109604">
    <property type="entry name" value="HD-domain/PDEase-like"/>
    <property type="match status" value="1"/>
</dbReference>
<organism evidence="2 3">
    <name type="scientific">Alkalibacter saccharofermentans DSM 14828</name>
    <dbReference type="NCBI Taxonomy" id="1120975"/>
    <lineage>
        <taxon>Bacteria</taxon>
        <taxon>Bacillati</taxon>
        <taxon>Bacillota</taxon>
        <taxon>Clostridia</taxon>
        <taxon>Eubacteriales</taxon>
        <taxon>Eubacteriaceae</taxon>
        <taxon>Alkalibacter</taxon>
    </lineage>
</organism>
<dbReference type="Pfam" id="PF01966">
    <property type="entry name" value="HD"/>
    <property type="match status" value="1"/>
</dbReference>
<gene>
    <name evidence="2" type="ORF">SAMN02746064_01334</name>
</gene>
<dbReference type="EMBL" id="FQTU01000008">
    <property type="protein sequence ID" value="SHE85517.1"/>
    <property type="molecule type" value="Genomic_DNA"/>
</dbReference>
<protein>
    <recommendedName>
        <fullName evidence="1">HD domain-containing protein</fullName>
    </recommendedName>
</protein>
<keyword evidence="3" id="KW-1185">Reference proteome</keyword>
<evidence type="ECO:0000313" key="3">
    <source>
        <dbReference type="Proteomes" id="UP000184251"/>
    </source>
</evidence>
<name>A0A1M4WWI4_9FIRM</name>
<dbReference type="Proteomes" id="UP000184251">
    <property type="component" value="Unassembled WGS sequence"/>
</dbReference>
<dbReference type="STRING" id="1120975.SAMN02746064_01334"/>
<dbReference type="AlphaFoldDB" id="A0A1M4WWI4"/>
<sequence>MKRIMKVESLLLKKIKQHDNKDFEREYPIDFEIVHMASSAAIGRILAKKRGVNSEIASIACILHDYGRIITGLQENHANNAYEPVKELLEECEDFTEEEIENIANAAKNHSSKNVIGTPIEEIVKDADVFDCWQYDIPMNRPEQKIRLEKVIKELI</sequence>